<dbReference type="EMBL" id="JBHTJA010000028">
    <property type="protein sequence ID" value="MFD0901997.1"/>
    <property type="molecule type" value="Genomic_DNA"/>
</dbReference>
<comment type="caution">
    <text evidence="1">The sequence shown here is derived from an EMBL/GenBank/DDBJ whole genome shotgun (WGS) entry which is preliminary data.</text>
</comment>
<reference evidence="2" key="1">
    <citation type="journal article" date="2019" name="Int. J. Syst. Evol. Microbiol.">
        <title>The Global Catalogue of Microorganisms (GCM) 10K type strain sequencing project: providing services to taxonomists for standard genome sequencing and annotation.</title>
        <authorList>
            <consortium name="The Broad Institute Genomics Platform"/>
            <consortium name="The Broad Institute Genome Sequencing Center for Infectious Disease"/>
            <person name="Wu L."/>
            <person name="Ma J."/>
        </authorList>
    </citation>
    <scope>NUCLEOTIDE SEQUENCE [LARGE SCALE GENOMIC DNA]</scope>
    <source>
        <strain evidence="2">JCM 31202</strain>
    </source>
</reference>
<dbReference type="Proteomes" id="UP001596972">
    <property type="component" value="Unassembled WGS sequence"/>
</dbReference>
<proteinExistence type="predicted"/>
<protein>
    <recommendedName>
        <fullName evidence="3">2-phosphosulfolactate phosphatase</fullName>
    </recommendedName>
</protein>
<gene>
    <name evidence="1" type="ORF">ACFQ11_16470</name>
</gene>
<feature type="non-terminal residue" evidence="1">
    <location>
        <position position="1"/>
    </location>
</feature>
<keyword evidence="2" id="KW-1185">Reference proteome</keyword>
<organism evidence="1 2">
    <name type="scientific">Actinomadura sediminis</name>
    <dbReference type="NCBI Taxonomy" id="1038904"/>
    <lineage>
        <taxon>Bacteria</taxon>
        <taxon>Bacillati</taxon>
        <taxon>Actinomycetota</taxon>
        <taxon>Actinomycetes</taxon>
        <taxon>Streptosporangiales</taxon>
        <taxon>Thermomonosporaceae</taxon>
        <taxon>Actinomadura</taxon>
    </lineage>
</organism>
<evidence type="ECO:0008006" key="3">
    <source>
        <dbReference type="Google" id="ProtNLM"/>
    </source>
</evidence>
<evidence type="ECO:0000313" key="1">
    <source>
        <dbReference type="EMBL" id="MFD0901997.1"/>
    </source>
</evidence>
<evidence type="ECO:0000313" key="2">
    <source>
        <dbReference type="Proteomes" id="UP001596972"/>
    </source>
</evidence>
<name>A0ABW3ERC1_9ACTN</name>
<sequence length="63" mass="6356">LGADEAIGPAAALRAYLTAPGAPGGAPRRVRTGAPADLVLLHTPLREALAELASGNVREVWTG</sequence>
<dbReference type="RefSeq" id="WP_378299343.1">
    <property type="nucleotide sequence ID" value="NZ_JBHTJA010000028.1"/>
</dbReference>
<accession>A0ABW3ERC1</accession>